<feature type="compositionally biased region" description="Polar residues" evidence="1">
    <location>
        <begin position="109"/>
        <end position="120"/>
    </location>
</feature>
<dbReference type="EMBL" id="BMMX01000058">
    <property type="protein sequence ID" value="GGL17745.1"/>
    <property type="molecule type" value="Genomic_DNA"/>
</dbReference>
<feature type="region of interest" description="Disordered" evidence="1">
    <location>
        <begin position="85"/>
        <end position="139"/>
    </location>
</feature>
<dbReference type="RefSeq" id="WP_189082740.1">
    <property type="nucleotide sequence ID" value="NZ_BMMX01000058.1"/>
</dbReference>
<sequence length="415" mass="44834">MSHDTTAAEVVGLDQSIAYAEGLAAEAGEHGTDGGETYLAHLAERRVVGAGLTTATDMQEAFTTAAAAAAAHAAELTKQKSVQEAYDAAPDAGDKDFQLGADSGAGQATPASTATSTEGTPVNDDDSDDPRQPAGRTEGGYHRCTNCGYVADRGEQPPRRCWNCGTVDGQWTPAETFFPDRPSDDAVAADTRDVETEIRNAYARLAHQYGDGVSLTDLRAALPEGLDRAAVDAALYKLAAHSDVSLTPRTDQKLADDETQRTALATGASYAHTLRIHRNRSMLDTAQRIHMADRRTAESMLAPLSDRDVAYLAERMDVDTNGTTEQLRERIADRADRNREEWLADARQGADDGTLLYRADNEPEWVATWTEEDRQKAAAAAARLQHRAATEERWAYVKDRADRWANPQPAATTGS</sequence>
<gene>
    <name evidence="2" type="ORF">GCM10012284_60430</name>
</gene>
<reference evidence="2" key="2">
    <citation type="submission" date="2020-09" db="EMBL/GenBank/DDBJ databases">
        <authorList>
            <person name="Sun Q."/>
            <person name="Zhou Y."/>
        </authorList>
    </citation>
    <scope>NUCLEOTIDE SEQUENCE</scope>
    <source>
        <strain evidence="2">CGMCC 4.7299</strain>
    </source>
</reference>
<proteinExistence type="predicted"/>
<keyword evidence="3" id="KW-1185">Reference proteome</keyword>
<dbReference type="AlphaFoldDB" id="A0A8J3C772"/>
<dbReference type="Proteomes" id="UP000656042">
    <property type="component" value="Unassembled WGS sequence"/>
</dbReference>
<evidence type="ECO:0000313" key="2">
    <source>
        <dbReference type="EMBL" id="GGL17745.1"/>
    </source>
</evidence>
<organism evidence="2 3">
    <name type="scientific">Mangrovihabitans endophyticus</name>
    <dbReference type="NCBI Taxonomy" id="1751298"/>
    <lineage>
        <taxon>Bacteria</taxon>
        <taxon>Bacillati</taxon>
        <taxon>Actinomycetota</taxon>
        <taxon>Actinomycetes</taxon>
        <taxon>Micromonosporales</taxon>
        <taxon>Micromonosporaceae</taxon>
        <taxon>Mangrovihabitans</taxon>
    </lineage>
</organism>
<evidence type="ECO:0000313" key="3">
    <source>
        <dbReference type="Proteomes" id="UP000656042"/>
    </source>
</evidence>
<name>A0A8J3C772_9ACTN</name>
<reference evidence="2" key="1">
    <citation type="journal article" date="2014" name="Int. J. Syst. Evol. Microbiol.">
        <title>Complete genome sequence of Corynebacterium casei LMG S-19264T (=DSM 44701T), isolated from a smear-ripened cheese.</title>
        <authorList>
            <consortium name="US DOE Joint Genome Institute (JGI-PGF)"/>
            <person name="Walter F."/>
            <person name="Albersmeier A."/>
            <person name="Kalinowski J."/>
            <person name="Ruckert C."/>
        </authorList>
    </citation>
    <scope>NUCLEOTIDE SEQUENCE</scope>
    <source>
        <strain evidence="2">CGMCC 4.7299</strain>
    </source>
</reference>
<accession>A0A8J3C772</accession>
<protein>
    <submittedName>
        <fullName evidence="2">Uncharacterized protein</fullName>
    </submittedName>
</protein>
<evidence type="ECO:0000256" key="1">
    <source>
        <dbReference type="SAM" id="MobiDB-lite"/>
    </source>
</evidence>
<comment type="caution">
    <text evidence="2">The sequence shown here is derived from an EMBL/GenBank/DDBJ whole genome shotgun (WGS) entry which is preliminary data.</text>
</comment>